<keyword evidence="1" id="KW-0732">Signal</keyword>
<name>A0A7S9LNH4_9RHOB</name>
<keyword evidence="3" id="KW-1185">Reference proteome</keyword>
<proteinExistence type="predicted"/>
<sequence length="87" mass="9661">MRTLIVTAVAFTAFAGAASAENPQNVYSYTERVENLAQACAALPRDREQESCLNNYNLVVIDPDIDNVGRDYGLNNDVSRRADYEDD</sequence>
<evidence type="ECO:0000313" key="2">
    <source>
        <dbReference type="EMBL" id="QPH52366.1"/>
    </source>
</evidence>
<gene>
    <name evidence="2" type="ORF">I0K15_11060</name>
</gene>
<dbReference type="EMBL" id="CP064942">
    <property type="protein sequence ID" value="QPH52366.1"/>
    <property type="molecule type" value="Genomic_DNA"/>
</dbReference>
<evidence type="ECO:0000313" key="3">
    <source>
        <dbReference type="Proteomes" id="UP000594800"/>
    </source>
</evidence>
<dbReference type="Proteomes" id="UP000594800">
    <property type="component" value="Chromosome"/>
</dbReference>
<reference evidence="2 3" key="1">
    <citation type="submission" date="2020-11" db="EMBL/GenBank/DDBJ databases">
        <title>Description of Pontivivens ytuae sp. nov. isolated from deep sea sediment of Mariana Trench.</title>
        <authorList>
            <person name="Wang Z."/>
            <person name="Sun Q.-L."/>
            <person name="Xu X.-D."/>
            <person name="Tang Y.-Z."/>
            <person name="Zhang J."/>
        </authorList>
    </citation>
    <scope>NUCLEOTIDE SEQUENCE [LARGE SCALE GENOMIC DNA]</scope>
    <source>
        <strain evidence="2 3">MT2928</strain>
    </source>
</reference>
<accession>A0A7S9LNH4</accession>
<dbReference type="KEGG" id="poz:I0K15_11060"/>
<organism evidence="2 3">
    <name type="scientific">Pontivivens ytuae</name>
    <dbReference type="NCBI Taxonomy" id="2789856"/>
    <lineage>
        <taxon>Bacteria</taxon>
        <taxon>Pseudomonadati</taxon>
        <taxon>Pseudomonadota</taxon>
        <taxon>Alphaproteobacteria</taxon>
        <taxon>Rhodobacterales</taxon>
        <taxon>Paracoccaceae</taxon>
        <taxon>Pontivivens</taxon>
    </lineage>
</organism>
<feature type="chain" id="PRO_5032395237" evidence="1">
    <location>
        <begin position="21"/>
        <end position="87"/>
    </location>
</feature>
<evidence type="ECO:0000256" key="1">
    <source>
        <dbReference type="SAM" id="SignalP"/>
    </source>
</evidence>
<protein>
    <submittedName>
        <fullName evidence="2">Uncharacterized protein</fullName>
    </submittedName>
</protein>
<dbReference type="AlphaFoldDB" id="A0A7S9LNH4"/>
<feature type="signal peptide" evidence="1">
    <location>
        <begin position="1"/>
        <end position="20"/>
    </location>
</feature>
<dbReference type="RefSeq" id="WP_196101580.1">
    <property type="nucleotide sequence ID" value="NZ_CP064942.1"/>
</dbReference>